<feature type="region of interest" description="Disordered" evidence="1">
    <location>
        <begin position="98"/>
        <end position="134"/>
    </location>
</feature>
<accession>A0A9Q1KLB9</accession>
<proteinExistence type="predicted"/>
<evidence type="ECO:0000313" key="4">
    <source>
        <dbReference type="Proteomes" id="UP001153076"/>
    </source>
</evidence>
<comment type="caution">
    <text evidence="3">The sequence shown here is derived from an EMBL/GenBank/DDBJ whole genome shotgun (WGS) entry which is preliminary data.</text>
</comment>
<gene>
    <name evidence="3" type="ORF">Cgig2_029118</name>
</gene>
<feature type="compositionally biased region" description="Low complexity" evidence="1">
    <location>
        <begin position="47"/>
        <end position="60"/>
    </location>
</feature>
<evidence type="ECO:0000256" key="2">
    <source>
        <dbReference type="SAM" id="SignalP"/>
    </source>
</evidence>
<evidence type="ECO:0000256" key="1">
    <source>
        <dbReference type="SAM" id="MobiDB-lite"/>
    </source>
</evidence>
<reference evidence="3" key="1">
    <citation type="submission" date="2022-04" db="EMBL/GenBank/DDBJ databases">
        <title>Carnegiea gigantea Genome sequencing and assembly v2.</title>
        <authorList>
            <person name="Copetti D."/>
            <person name="Sanderson M.J."/>
            <person name="Burquez A."/>
            <person name="Wojciechowski M.F."/>
        </authorList>
    </citation>
    <scope>NUCLEOTIDE SEQUENCE</scope>
    <source>
        <strain evidence="3">SGP5-SGP5p</strain>
        <tissue evidence="3">Aerial part</tissue>
    </source>
</reference>
<organism evidence="3 4">
    <name type="scientific">Carnegiea gigantea</name>
    <dbReference type="NCBI Taxonomy" id="171969"/>
    <lineage>
        <taxon>Eukaryota</taxon>
        <taxon>Viridiplantae</taxon>
        <taxon>Streptophyta</taxon>
        <taxon>Embryophyta</taxon>
        <taxon>Tracheophyta</taxon>
        <taxon>Spermatophyta</taxon>
        <taxon>Magnoliopsida</taxon>
        <taxon>eudicotyledons</taxon>
        <taxon>Gunneridae</taxon>
        <taxon>Pentapetalae</taxon>
        <taxon>Caryophyllales</taxon>
        <taxon>Cactineae</taxon>
        <taxon>Cactaceae</taxon>
        <taxon>Cactoideae</taxon>
        <taxon>Echinocereeae</taxon>
        <taxon>Carnegiea</taxon>
    </lineage>
</organism>
<feature type="signal peptide" evidence="2">
    <location>
        <begin position="1"/>
        <end position="23"/>
    </location>
</feature>
<feature type="region of interest" description="Disordered" evidence="1">
    <location>
        <begin position="31"/>
        <end position="73"/>
    </location>
</feature>
<dbReference type="EMBL" id="JAKOGI010000082">
    <property type="protein sequence ID" value="KAJ8444924.1"/>
    <property type="molecule type" value="Genomic_DNA"/>
</dbReference>
<dbReference type="Proteomes" id="UP001153076">
    <property type="component" value="Unassembled WGS sequence"/>
</dbReference>
<feature type="compositionally biased region" description="Pro residues" evidence="1">
    <location>
        <begin position="108"/>
        <end position="126"/>
    </location>
</feature>
<keyword evidence="2" id="KW-0732">Signal</keyword>
<evidence type="ECO:0000313" key="3">
    <source>
        <dbReference type="EMBL" id="KAJ8444924.1"/>
    </source>
</evidence>
<sequence>MKQIFNLFLISSLFLSFITHIQSTSLDSINQSLQSSEGGQGEENTDAADPMDPAAPNGAPFAMPDADGDDNVLTPATLLRIPEVDARDAPLAPSLSPMSNLFGLLSPGPTPEPKPASGPAPEPKPASGPALEPAHHKYNVLKSLRIKGGLLLLY</sequence>
<feature type="chain" id="PRO_5040446086" evidence="2">
    <location>
        <begin position="24"/>
        <end position="154"/>
    </location>
</feature>
<keyword evidence="4" id="KW-1185">Reference proteome</keyword>
<dbReference type="AlphaFoldDB" id="A0A9Q1KLB9"/>
<name>A0A9Q1KLB9_9CARY</name>
<protein>
    <submittedName>
        <fullName evidence="3">Uncharacterized protein</fullName>
    </submittedName>
</protein>